<dbReference type="InterPro" id="IPR036388">
    <property type="entry name" value="WH-like_DNA-bd_sf"/>
</dbReference>
<protein>
    <recommendedName>
        <fullName evidence="2">HTH luxR-type domain-containing protein</fullName>
    </recommendedName>
</protein>
<dbReference type="Proteomes" id="UP000050509">
    <property type="component" value="Unassembled WGS sequence"/>
</dbReference>
<dbReference type="AlphaFoldDB" id="A0A0P9CXD9"/>
<dbReference type="EMBL" id="LJCR01001139">
    <property type="protein sequence ID" value="KPV50954.1"/>
    <property type="molecule type" value="Genomic_DNA"/>
</dbReference>
<dbReference type="SUPFAM" id="SSF46894">
    <property type="entry name" value="C-terminal effector domain of the bipartite response regulators"/>
    <property type="match status" value="1"/>
</dbReference>
<sequence length="59" mass="6378">EILRLVAQGQTNAEIAHALVLSPRTVEMHVANILATLDSRSRAEAVRRATELGLLESVS</sequence>
<evidence type="ECO:0000259" key="2">
    <source>
        <dbReference type="PROSITE" id="PS50043"/>
    </source>
</evidence>
<keyword evidence="4" id="KW-1185">Reference proteome</keyword>
<keyword evidence="1" id="KW-0238">DNA-binding</keyword>
<dbReference type="PROSITE" id="PS50043">
    <property type="entry name" value="HTH_LUXR_2"/>
    <property type="match status" value="1"/>
</dbReference>
<feature type="domain" description="HTH luxR-type" evidence="2">
    <location>
        <begin position="1"/>
        <end position="53"/>
    </location>
</feature>
<dbReference type="Gene3D" id="1.10.10.10">
    <property type="entry name" value="Winged helix-like DNA-binding domain superfamily/Winged helix DNA-binding domain"/>
    <property type="match status" value="1"/>
</dbReference>
<feature type="non-terminal residue" evidence="3">
    <location>
        <position position="1"/>
    </location>
</feature>
<comment type="caution">
    <text evidence="3">The sequence shown here is derived from an EMBL/GenBank/DDBJ whole genome shotgun (WGS) entry which is preliminary data.</text>
</comment>
<dbReference type="InterPro" id="IPR016032">
    <property type="entry name" value="Sig_transdc_resp-reg_C-effctor"/>
</dbReference>
<dbReference type="CDD" id="cd06170">
    <property type="entry name" value="LuxR_C_like"/>
    <property type="match status" value="1"/>
</dbReference>
<dbReference type="GO" id="GO:0006355">
    <property type="term" value="P:regulation of DNA-templated transcription"/>
    <property type="evidence" value="ECO:0007669"/>
    <property type="project" value="InterPro"/>
</dbReference>
<accession>A0A0P9CXD9</accession>
<evidence type="ECO:0000256" key="1">
    <source>
        <dbReference type="ARBA" id="ARBA00023125"/>
    </source>
</evidence>
<dbReference type="GO" id="GO:0003677">
    <property type="term" value="F:DNA binding"/>
    <property type="evidence" value="ECO:0007669"/>
    <property type="project" value="UniProtKB-KW"/>
</dbReference>
<evidence type="ECO:0000313" key="3">
    <source>
        <dbReference type="EMBL" id="KPV50954.1"/>
    </source>
</evidence>
<dbReference type="PRINTS" id="PR00038">
    <property type="entry name" value="HTHLUXR"/>
</dbReference>
<dbReference type="SMART" id="SM00421">
    <property type="entry name" value="HTH_LUXR"/>
    <property type="match status" value="1"/>
</dbReference>
<dbReference type="PANTHER" id="PTHR43214">
    <property type="entry name" value="TWO-COMPONENT RESPONSE REGULATOR"/>
    <property type="match status" value="1"/>
</dbReference>
<dbReference type="Pfam" id="PF00196">
    <property type="entry name" value="GerE"/>
    <property type="match status" value="1"/>
</dbReference>
<reference evidence="3 4" key="1">
    <citation type="submission" date="2015-09" db="EMBL/GenBank/DDBJ databases">
        <title>Draft genome sequence of Kouleothrix aurantiaca JCM 19913.</title>
        <authorList>
            <person name="Hemp J."/>
        </authorList>
    </citation>
    <scope>NUCLEOTIDE SEQUENCE [LARGE SCALE GENOMIC DNA]</scope>
    <source>
        <strain evidence="3 4">COM-B</strain>
    </source>
</reference>
<gene>
    <name evidence="3" type="ORF">SE17_23970</name>
</gene>
<organism evidence="3 4">
    <name type="scientific">Kouleothrix aurantiaca</name>
    <dbReference type="NCBI Taxonomy" id="186479"/>
    <lineage>
        <taxon>Bacteria</taxon>
        <taxon>Bacillati</taxon>
        <taxon>Chloroflexota</taxon>
        <taxon>Chloroflexia</taxon>
        <taxon>Chloroflexales</taxon>
        <taxon>Roseiflexineae</taxon>
        <taxon>Roseiflexaceae</taxon>
        <taxon>Kouleothrix</taxon>
    </lineage>
</organism>
<evidence type="ECO:0000313" key="4">
    <source>
        <dbReference type="Proteomes" id="UP000050509"/>
    </source>
</evidence>
<name>A0A0P9CXD9_9CHLR</name>
<dbReference type="PANTHER" id="PTHR43214:SF43">
    <property type="entry name" value="TWO-COMPONENT RESPONSE REGULATOR"/>
    <property type="match status" value="1"/>
</dbReference>
<dbReference type="InterPro" id="IPR000792">
    <property type="entry name" value="Tscrpt_reg_LuxR_C"/>
</dbReference>
<proteinExistence type="predicted"/>
<dbReference type="InterPro" id="IPR039420">
    <property type="entry name" value="WalR-like"/>
</dbReference>